<name>A0A1D1XLF3_9ARAE</name>
<protein>
    <submittedName>
        <fullName evidence="3">Pentatricopeptide repeat-containing protein At3g02490, mitochondrial</fullName>
    </submittedName>
</protein>
<evidence type="ECO:0000313" key="2">
    <source>
        <dbReference type="EMBL" id="JAT40792.1"/>
    </source>
</evidence>
<accession>A0A1D1XLF3</accession>
<evidence type="ECO:0000313" key="6">
    <source>
        <dbReference type="EMBL" id="JAT63343.1"/>
    </source>
</evidence>
<dbReference type="EMBL" id="GDJX01015444">
    <property type="protein sequence ID" value="JAT52492.1"/>
    <property type="molecule type" value="Transcribed_RNA"/>
</dbReference>
<evidence type="ECO:0000313" key="5">
    <source>
        <dbReference type="EMBL" id="JAT55120.1"/>
    </source>
</evidence>
<dbReference type="EMBL" id="GDJX01012816">
    <property type="protein sequence ID" value="JAT55120.1"/>
    <property type="molecule type" value="Transcribed_RNA"/>
</dbReference>
<organism evidence="3">
    <name type="scientific">Anthurium amnicola</name>
    <dbReference type="NCBI Taxonomy" id="1678845"/>
    <lineage>
        <taxon>Eukaryota</taxon>
        <taxon>Viridiplantae</taxon>
        <taxon>Streptophyta</taxon>
        <taxon>Embryophyta</taxon>
        <taxon>Tracheophyta</taxon>
        <taxon>Spermatophyta</taxon>
        <taxon>Magnoliopsida</taxon>
        <taxon>Liliopsida</taxon>
        <taxon>Araceae</taxon>
        <taxon>Pothoideae</taxon>
        <taxon>Potheae</taxon>
        <taxon>Anthurium</taxon>
    </lineage>
</organism>
<sequence length="151" mass="16607">AAAAAAAARCNNAPPRRNLAIRPNSEKPSQESVANLLKRLDKDPRKALRFLGRVTGRHGFKPNATTYNLVSSIVGGEPNWMRDFWVRARTSADALGNKESPVRELMAKRGWGEMSVDTYLKLSSRLRGSVMVKRAARLNVFVMGDPCVASI</sequence>
<proteinExistence type="predicted"/>
<gene>
    <name evidence="3" type="primary">At3g02490_2</name>
    <name evidence="5" type="synonym">At3g02490_0</name>
    <name evidence="4" type="synonym">At3g02490_1</name>
    <name evidence="2" type="synonym">At3g02490_3</name>
    <name evidence="6" type="synonym">At3g02490_4</name>
    <name evidence="6" type="ORF">g.47598</name>
    <name evidence="4" type="ORF">g.47599</name>
    <name evidence="3" type="ORF">g.47600</name>
    <name evidence="5" type="ORF">g.47601</name>
    <name evidence="2" type="ORF">g.47602</name>
</gene>
<evidence type="ECO:0000256" key="1">
    <source>
        <dbReference type="SAM" id="MobiDB-lite"/>
    </source>
</evidence>
<feature type="region of interest" description="Disordered" evidence="1">
    <location>
        <begin position="1"/>
        <end position="30"/>
    </location>
</feature>
<evidence type="ECO:0000313" key="3">
    <source>
        <dbReference type="EMBL" id="JAT43208.1"/>
    </source>
</evidence>
<reference evidence="3" key="1">
    <citation type="submission" date="2015-07" db="EMBL/GenBank/DDBJ databases">
        <title>Transcriptome Assembly of Anthurium amnicola.</title>
        <authorList>
            <person name="Suzuki J."/>
        </authorList>
    </citation>
    <scope>NUCLEOTIDE SEQUENCE</scope>
</reference>
<feature type="compositionally biased region" description="Low complexity" evidence="1">
    <location>
        <begin position="1"/>
        <end position="20"/>
    </location>
</feature>
<dbReference type="EMBL" id="GDJX01027144">
    <property type="protein sequence ID" value="JAT40792.1"/>
    <property type="molecule type" value="Transcribed_RNA"/>
</dbReference>
<dbReference type="AlphaFoldDB" id="A0A1D1XLF3"/>
<evidence type="ECO:0000313" key="4">
    <source>
        <dbReference type="EMBL" id="JAT52492.1"/>
    </source>
</evidence>
<dbReference type="EMBL" id="GDJX01024728">
    <property type="protein sequence ID" value="JAT43208.1"/>
    <property type="molecule type" value="Transcribed_RNA"/>
</dbReference>
<feature type="non-terminal residue" evidence="3">
    <location>
        <position position="1"/>
    </location>
</feature>
<dbReference type="EMBL" id="GDJX01004593">
    <property type="protein sequence ID" value="JAT63343.1"/>
    <property type="molecule type" value="Transcribed_RNA"/>
</dbReference>